<comment type="similarity">
    <text evidence="2">Belongs to the RmuC family.</text>
</comment>
<evidence type="ECO:0000313" key="7">
    <source>
        <dbReference type="EMBL" id="GAA3697482.1"/>
    </source>
</evidence>
<keyword evidence="4" id="KW-0233">DNA recombination</keyword>
<dbReference type="Proteomes" id="UP001501536">
    <property type="component" value="Unassembled WGS sequence"/>
</dbReference>
<evidence type="ECO:0000256" key="4">
    <source>
        <dbReference type="ARBA" id="ARBA00023172"/>
    </source>
</evidence>
<dbReference type="PANTHER" id="PTHR30563:SF0">
    <property type="entry name" value="DNA RECOMBINATION PROTEIN RMUC"/>
    <property type="match status" value="1"/>
</dbReference>
<comment type="caution">
    <text evidence="7">The sequence shown here is derived from an EMBL/GenBank/DDBJ whole genome shotgun (WGS) entry which is preliminary data.</text>
</comment>
<evidence type="ECO:0000256" key="2">
    <source>
        <dbReference type="ARBA" id="ARBA00009840"/>
    </source>
</evidence>
<evidence type="ECO:0000256" key="5">
    <source>
        <dbReference type="SAM" id="Coils"/>
    </source>
</evidence>
<keyword evidence="3 5" id="KW-0175">Coiled coil</keyword>
<name>A0ABP7CWQ2_9MICC</name>
<dbReference type="PANTHER" id="PTHR30563">
    <property type="entry name" value="DNA RECOMBINATION PROTEIN RMUC"/>
    <property type="match status" value="1"/>
</dbReference>
<proteinExistence type="inferred from homology"/>
<evidence type="ECO:0000256" key="3">
    <source>
        <dbReference type="ARBA" id="ARBA00023054"/>
    </source>
</evidence>
<gene>
    <name evidence="7" type="ORF">GCM10022377_07970</name>
</gene>
<dbReference type="Pfam" id="PF02646">
    <property type="entry name" value="RmuC"/>
    <property type="match status" value="1"/>
</dbReference>
<feature type="coiled-coil region" evidence="5">
    <location>
        <begin position="35"/>
        <end position="69"/>
    </location>
</feature>
<feature type="region of interest" description="Disordered" evidence="6">
    <location>
        <begin position="392"/>
        <end position="411"/>
    </location>
</feature>
<evidence type="ECO:0000256" key="1">
    <source>
        <dbReference type="ARBA" id="ARBA00003416"/>
    </source>
</evidence>
<keyword evidence="8" id="KW-1185">Reference proteome</keyword>
<dbReference type="EMBL" id="BAABCJ010000001">
    <property type="protein sequence ID" value="GAA3697482.1"/>
    <property type="molecule type" value="Genomic_DNA"/>
</dbReference>
<protein>
    <submittedName>
        <fullName evidence="7">DNA recombination protein RmuC</fullName>
    </submittedName>
</protein>
<sequence>MILPVLTLLVGAALGAAGAWWAARRMGEGPAQHEYDNVVQRLNAVQVSLAAAEAERAALQERLAAEHQAWQERLTAERSALQSQVLAERERSGQDRSVAQMLAPLADRLRTVQEQVALLERDRVEQYGQLSQQLASAAEQDAALLRTTASLAGALKNNAARGTWGEAQLRRVVEAAGMLAHVDFTEQATLGAARNGTGGGLRPDMVVNLPGGKAVAVDSKVPLNSYLAAQEIGASGTLSSEQEQEWSRLMAAHAKALRAHVDQLGGKEYWESLPGSPELVVCFLPAESFLAAALQADPGLLDHAYSKSVALASPATLFSILKGLAFAWRQELLTENAQTLFEEARELYKRLGTLGGHINGLGKSLKTSVERYNSFVGTLESRVLPSTRRLQDLDPGLSETTQAQAVDVTPLESTPRVLSAPELLSEESA</sequence>
<accession>A0ABP7CWQ2</accession>
<evidence type="ECO:0000256" key="6">
    <source>
        <dbReference type="SAM" id="MobiDB-lite"/>
    </source>
</evidence>
<dbReference type="InterPro" id="IPR003798">
    <property type="entry name" value="DNA_recombination_RmuC"/>
</dbReference>
<reference evidence="8" key="1">
    <citation type="journal article" date="2019" name="Int. J. Syst. Evol. Microbiol.">
        <title>The Global Catalogue of Microorganisms (GCM) 10K type strain sequencing project: providing services to taxonomists for standard genome sequencing and annotation.</title>
        <authorList>
            <consortium name="The Broad Institute Genomics Platform"/>
            <consortium name="The Broad Institute Genome Sequencing Center for Infectious Disease"/>
            <person name="Wu L."/>
            <person name="Ma J."/>
        </authorList>
    </citation>
    <scope>NUCLEOTIDE SEQUENCE [LARGE SCALE GENOMIC DNA]</scope>
    <source>
        <strain evidence="8">JCM 16961</strain>
    </source>
</reference>
<evidence type="ECO:0000313" key="8">
    <source>
        <dbReference type="Proteomes" id="UP001501536"/>
    </source>
</evidence>
<comment type="function">
    <text evidence="1">Involved in DNA recombination.</text>
</comment>
<organism evidence="7 8">
    <name type="scientific">Zhihengliuella alba</name>
    <dbReference type="NCBI Taxonomy" id="547018"/>
    <lineage>
        <taxon>Bacteria</taxon>
        <taxon>Bacillati</taxon>
        <taxon>Actinomycetota</taxon>
        <taxon>Actinomycetes</taxon>
        <taxon>Micrococcales</taxon>
        <taxon>Micrococcaceae</taxon>
        <taxon>Zhihengliuella</taxon>
    </lineage>
</organism>